<dbReference type="EC" id="2.7.7.7" evidence="2"/>
<evidence type="ECO:0000256" key="2">
    <source>
        <dbReference type="ARBA" id="ARBA00012417"/>
    </source>
</evidence>
<dbReference type="InterPro" id="IPR038563">
    <property type="entry name" value="Endonuclease_7_sf"/>
</dbReference>
<evidence type="ECO:0000256" key="7">
    <source>
        <dbReference type="ARBA" id="ARBA00023125"/>
    </source>
</evidence>
<evidence type="ECO:0000256" key="1">
    <source>
        <dbReference type="ARBA" id="ARBA00005755"/>
    </source>
</evidence>
<dbReference type="AlphaFoldDB" id="A0A4Y2I903"/>
<feature type="domain" description="DNA-directed DNA polymerase family B mitochondria/virus" evidence="9">
    <location>
        <begin position="164"/>
        <end position="382"/>
    </location>
</feature>
<evidence type="ECO:0000256" key="6">
    <source>
        <dbReference type="ARBA" id="ARBA00022932"/>
    </source>
</evidence>
<dbReference type="GO" id="GO:0003887">
    <property type="term" value="F:DNA-directed DNA polymerase activity"/>
    <property type="evidence" value="ECO:0007669"/>
    <property type="project" value="UniProtKB-KW"/>
</dbReference>
<keyword evidence="4" id="KW-0548">Nucleotidyltransferase</keyword>
<keyword evidence="11" id="KW-1185">Reference proteome</keyword>
<keyword evidence="7" id="KW-0238">DNA-binding</keyword>
<gene>
    <name evidence="10" type="ORF">AVEN_191622_1</name>
</gene>
<dbReference type="InterPro" id="IPR012337">
    <property type="entry name" value="RNaseH-like_sf"/>
</dbReference>
<feature type="non-terminal residue" evidence="10">
    <location>
        <position position="416"/>
    </location>
</feature>
<dbReference type="SUPFAM" id="SSF53098">
    <property type="entry name" value="Ribonuclease H-like"/>
    <property type="match status" value="1"/>
</dbReference>
<protein>
    <recommendedName>
        <fullName evidence="2">DNA-directed DNA polymerase</fullName>
        <ecNumber evidence="2">2.7.7.7</ecNumber>
    </recommendedName>
</protein>
<dbReference type="Pfam" id="PF03175">
    <property type="entry name" value="DNA_pol_B_2"/>
    <property type="match status" value="1"/>
</dbReference>
<dbReference type="GO" id="GO:0003677">
    <property type="term" value="F:DNA binding"/>
    <property type="evidence" value="ECO:0007669"/>
    <property type="project" value="UniProtKB-KW"/>
</dbReference>
<evidence type="ECO:0000313" key="11">
    <source>
        <dbReference type="Proteomes" id="UP000499080"/>
    </source>
</evidence>
<evidence type="ECO:0000313" key="10">
    <source>
        <dbReference type="EMBL" id="GBM73749.1"/>
    </source>
</evidence>
<evidence type="ECO:0000256" key="5">
    <source>
        <dbReference type="ARBA" id="ARBA00022705"/>
    </source>
</evidence>
<reference evidence="10 11" key="1">
    <citation type="journal article" date="2019" name="Sci. Rep.">
        <title>Orb-weaving spider Araneus ventricosus genome elucidates the spidroin gene catalogue.</title>
        <authorList>
            <person name="Kono N."/>
            <person name="Nakamura H."/>
            <person name="Ohtoshi R."/>
            <person name="Moran D.A.P."/>
            <person name="Shinohara A."/>
            <person name="Yoshida Y."/>
            <person name="Fujiwara M."/>
            <person name="Mori M."/>
            <person name="Tomita M."/>
            <person name="Arakawa K."/>
        </authorList>
    </citation>
    <scope>NUCLEOTIDE SEQUENCE [LARGE SCALE GENOMIC DNA]</scope>
</reference>
<evidence type="ECO:0000256" key="8">
    <source>
        <dbReference type="ARBA" id="ARBA00049244"/>
    </source>
</evidence>
<evidence type="ECO:0000256" key="3">
    <source>
        <dbReference type="ARBA" id="ARBA00022679"/>
    </source>
</evidence>
<dbReference type="GO" id="GO:0000166">
    <property type="term" value="F:nucleotide binding"/>
    <property type="evidence" value="ECO:0007669"/>
    <property type="project" value="InterPro"/>
</dbReference>
<dbReference type="GO" id="GO:0006260">
    <property type="term" value="P:DNA replication"/>
    <property type="evidence" value="ECO:0007669"/>
    <property type="project" value="UniProtKB-KW"/>
</dbReference>
<keyword evidence="3" id="KW-0808">Transferase</keyword>
<dbReference type="SUPFAM" id="SSF54060">
    <property type="entry name" value="His-Me finger endonucleases"/>
    <property type="match status" value="1"/>
</dbReference>
<dbReference type="PANTHER" id="PTHR31511">
    <property type="entry name" value="PROTEIN CBG23764"/>
    <property type="match status" value="1"/>
</dbReference>
<accession>A0A4Y2I903</accession>
<dbReference type="InterPro" id="IPR004868">
    <property type="entry name" value="DNA-dir_DNA_pol_B_mt/vir"/>
</dbReference>
<dbReference type="Gene3D" id="3.40.1800.10">
    <property type="entry name" value="His-Me finger endonucleases"/>
    <property type="match status" value="1"/>
</dbReference>
<dbReference type="InterPro" id="IPR044925">
    <property type="entry name" value="His-Me_finger_sf"/>
</dbReference>
<dbReference type="EMBL" id="BGPR01184787">
    <property type="protein sequence ID" value="GBM73749.1"/>
    <property type="molecule type" value="Genomic_DNA"/>
</dbReference>
<keyword evidence="6" id="KW-0239">DNA-directed DNA polymerase</keyword>
<dbReference type="PANTHER" id="PTHR31511:SF12">
    <property type="entry name" value="RHO TERMINATION FACTOR N-TERMINAL DOMAIN-CONTAINING PROTEIN"/>
    <property type="match status" value="1"/>
</dbReference>
<evidence type="ECO:0000259" key="9">
    <source>
        <dbReference type="Pfam" id="PF03175"/>
    </source>
</evidence>
<comment type="catalytic activity">
    <reaction evidence="8">
        <text>DNA(n) + a 2'-deoxyribonucleoside 5'-triphosphate = DNA(n+1) + diphosphate</text>
        <dbReference type="Rhea" id="RHEA:22508"/>
        <dbReference type="Rhea" id="RHEA-COMP:17339"/>
        <dbReference type="Rhea" id="RHEA-COMP:17340"/>
        <dbReference type="ChEBI" id="CHEBI:33019"/>
        <dbReference type="ChEBI" id="CHEBI:61560"/>
        <dbReference type="ChEBI" id="CHEBI:173112"/>
        <dbReference type="EC" id="2.7.7.7"/>
    </reaction>
</comment>
<comment type="similarity">
    <text evidence="1">Belongs to the DNA polymerase type-B family.</text>
</comment>
<name>A0A4Y2I903_ARAVE</name>
<dbReference type="Proteomes" id="UP000499080">
    <property type="component" value="Unassembled WGS sequence"/>
</dbReference>
<dbReference type="OrthoDB" id="6433297at2759"/>
<sequence>MPSEKEKWLQFDKRIFQLPVPYVIYADFECILEKIDTCEMNPHISSAHPVSKHTPCGFAYVVVGTDGEMIRPPTVYRGEDAVIQFLKLLIEEEEWILPKIREVKPMVFTPADHQKFETAINCSICEQPLRGDKVRDHDHLTGVYRGAAHNSCNLNFQIATHIPIIMHNLKNYDSHLILHGIGKFKGRRINCILQNTEKFISFSFGSLRFIDSLQFLNASLEKLVQNLQNHQLHLSNTFFNTKAEFMRRKGCYPYDYFDSFSKFTETSLPPQSAFFNSLTNEPVSDDDYQYAQRIWSIFNLQTLGDFHDLYVTSDVLLLADVFQNFRKLCLQFYKIDPSHVYTALGLAWQSCLRMTDVKLELLTDIDMHLFVEKGIRGGVAMISHRFASANNPHLPNYDPTSPNSFIMYWDANNLYG</sequence>
<keyword evidence="5" id="KW-0235">DNA replication</keyword>
<proteinExistence type="inferred from homology"/>
<comment type="caution">
    <text evidence="10">The sequence shown here is derived from an EMBL/GenBank/DDBJ whole genome shotgun (WGS) entry which is preliminary data.</text>
</comment>
<evidence type="ECO:0000256" key="4">
    <source>
        <dbReference type="ARBA" id="ARBA00022695"/>
    </source>
</evidence>
<organism evidence="10 11">
    <name type="scientific">Araneus ventricosus</name>
    <name type="common">Orbweaver spider</name>
    <name type="synonym">Epeira ventricosa</name>
    <dbReference type="NCBI Taxonomy" id="182803"/>
    <lineage>
        <taxon>Eukaryota</taxon>
        <taxon>Metazoa</taxon>
        <taxon>Ecdysozoa</taxon>
        <taxon>Arthropoda</taxon>
        <taxon>Chelicerata</taxon>
        <taxon>Arachnida</taxon>
        <taxon>Araneae</taxon>
        <taxon>Araneomorphae</taxon>
        <taxon>Entelegynae</taxon>
        <taxon>Araneoidea</taxon>
        <taxon>Araneidae</taxon>
        <taxon>Araneus</taxon>
    </lineage>
</organism>